<name>N9Q345_9GAMM</name>
<sequence>MIEKQMICQGYICLHRKDMAADYVDFHNKNNDLYISMILFMKIEDSTHMIRLYLKDDEKKILDEFLVCEIVFGQFLDQISLMKNYSILDFQGKSVGIAYLTEIGE</sequence>
<dbReference type="Proteomes" id="UP000652691">
    <property type="component" value="Unassembled WGS sequence"/>
</dbReference>
<dbReference type="RefSeq" id="WP_005282797.1">
    <property type="nucleotide sequence ID" value="NZ_BMDA01000002.1"/>
</dbReference>
<dbReference type="Proteomes" id="UP000013200">
    <property type="component" value="Unassembled WGS sequence"/>
</dbReference>
<reference evidence="2 4" key="2">
    <citation type="journal article" date="2014" name="Int. J. Syst. Evol. Microbiol.">
        <title>Complete genome sequence of Corynebacterium casei LMG S-19264T (=DSM 44701T), isolated from a smear-ripened cheese.</title>
        <authorList>
            <consortium name="US DOE Joint Genome Institute (JGI-PGF)"/>
            <person name="Walter F."/>
            <person name="Albersmeier A."/>
            <person name="Kalinowski J."/>
            <person name="Ruckert C."/>
        </authorList>
    </citation>
    <scope>NUCLEOTIDE SEQUENCE [LARGE SCALE GENOMIC DNA]</scope>
    <source>
        <strain evidence="2 4">CCM 8635</strain>
    </source>
</reference>
<dbReference type="EMBL" id="BMDA01000002">
    <property type="protein sequence ID" value="GGH37638.1"/>
    <property type="molecule type" value="Genomic_DNA"/>
</dbReference>
<dbReference type="EMBL" id="APSA01000003">
    <property type="protein sequence ID" value="ENX40199.1"/>
    <property type="molecule type" value="Genomic_DNA"/>
</dbReference>
<proteinExistence type="predicted"/>
<evidence type="ECO:0000313" key="2">
    <source>
        <dbReference type="EMBL" id="GGH37638.1"/>
    </source>
</evidence>
<reference evidence="1 3" key="1">
    <citation type="submission" date="2013-02" db="EMBL/GenBank/DDBJ databases">
        <title>The Genome Sequence of Acinetobacter sp. NIPH 3623.</title>
        <authorList>
            <consortium name="The Broad Institute Genome Sequencing Platform"/>
            <consortium name="The Broad Institute Genome Sequencing Center for Infectious Disease"/>
            <person name="Cerqueira G."/>
            <person name="Feldgarden M."/>
            <person name="Courvalin P."/>
            <person name="Perichon B."/>
            <person name="Grillot-Courvalin C."/>
            <person name="Clermont D."/>
            <person name="Rocha E."/>
            <person name="Yoon E.-J."/>
            <person name="Nemec A."/>
            <person name="Walker B."/>
            <person name="Young S.K."/>
            <person name="Zeng Q."/>
            <person name="Gargeya S."/>
            <person name="Fitzgerald M."/>
            <person name="Haas B."/>
            <person name="Abouelleil A."/>
            <person name="Alvarado L."/>
            <person name="Arachchi H.M."/>
            <person name="Berlin A.M."/>
            <person name="Chapman S.B."/>
            <person name="Dewar J."/>
            <person name="Goldberg J."/>
            <person name="Griggs A."/>
            <person name="Gujja S."/>
            <person name="Hansen M."/>
            <person name="Howarth C."/>
            <person name="Imamovic A."/>
            <person name="Larimer J."/>
            <person name="McCowan C."/>
            <person name="Murphy C."/>
            <person name="Neiman D."/>
            <person name="Pearson M."/>
            <person name="Priest M."/>
            <person name="Roberts A."/>
            <person name="Saif S."/>
            <person name="Shea T."/>
            <person name="Sisk P."/>
            <person name="Sykes S."/>
            <person name="Wortman J."/>
            <person name="Nusbaum C."/>
            <person name="Birren B."/>
        </authorList>
    </citation>
    <scope>NUCLEOTIDE SEQUENCE [LARGE SCALE GENOMIC DNA]</scope>
    <source>
        <strain evidence="1 3">NIPH 3623</strain>
    </source>
</reference>
<dbReference type="GeneID" id="80104802"/>
<evidence type="ECO:0000313" key="3">
    <source>
        <dbReference type="Proteomes" id="UP000013200"/>
    </source>
</evidence>
<gene>
    <name evidence="1" type="ORF">F888_00846</name>
    <name evidence="2" type="ORF">GCM10007354_22250</name>
</gene>
<dbReference type="PATRIC" id="fig|1217698.3.peg.818"/>
<keyword evidence="3" id="KW-1185">Reference proteome</keyword>
<organism evidence="1 3">
    <name type="scientific">Acinetobacter courvalinii</name>
    <dbReference type="NCBI Taxonomy" id="280147"/>
    <lineage>
        <taxon>Bacteria</taxon>
        <taxon>Pseudomonadati</taxon>
        <taxon>Pseudomonadota</taxon>
        <taxon>Gammaproteobacteria</taxon>
        <taxon>Moraxellales</taxon>
        <taxon>Moraxellaceae</taxon>
        <taxon>Acinetobacter</taxon>
    </lineage>
</organism>
<protein>
    <submittedName>
        <fullName evidence="1">Uncharacterized protein</fullName>
    </submittedName>
</protein>
<dbReference type="HOGENOM" id="CLU_176763_0_0_6"/>
<dbReference type="AlphaFoldDB" id="N9Q345"/>
<accession>N9Q345</accession>
<evidence type="ECO:0000313" key="4">
    <source>
        <dbReference type="Proteomes" id="UP000652691"/>
    </source>
</evidence>
<evidence type="ECO:0000313" key="1">
    <source>
        <dbReference type="EMBL" id="ENX40199.1"/>
    </source>
</evidence>
<comment type="caution">
    <text evidence="1">The sequence shown here is derived from an EMBL/GenBank/DDBJ whole genome shotgun (WGS) entry which is preliminary data.</text>
</comment>
<reference evidence="2" key="3">
    <citation type="submission" date="2024-03" db="EMBL/GenBank/DDBJ databases">
        <authorList>
            <person name="Sun Q."/>
            <person name="Sedlacek I."/>
        </authorList>
    </citation>
    <scope>NUCLEOTIDE SEQUENCE</scope>
    <source>
        <strain evidence="2">CCM 8635</strain>
    </source>
</reference>